<keyword evidence="3" id="KW-1185">Reference proteome</keyword>
<organism evidence="2 3">
    <name type="scientific">Mycoplasmopsis felifaucium</name>
    <dbReference type="NCBI Taxonomy" id="35768"/>
    <lineage>
        <taxon>Bacteria</taxon>
        <taxon>Bacillati</taxon>
        <taxon>Mycoplasmatota</taxon>
        <taxon>Mycoplasmoidales</taxon>
        <taxon>Metamycoplasmataceae</taxon>
        <taxon>Mycoplasmopsis</taxon>
    </lineage>
</organism>
<feature type="transmembrane region" description="Helical" evidence="1">
    <location>
        <begin position="9"/>
        <end position="28"/>
    </location>
</feature>
<evidence type="ECO:0000313" key="2">
    <source>
        <dbReference type="EMBL" id="WXL29308.1"/>
    </source>
</evidence>
<keyword evidence="1" id="KW-0812">Transmembrane</keyword>
<evidence type="ECO:0000256" key="1">
    <source>
        <dbReference type="SAM" id="Phobius"/>
    </source>
</evidence>
<name>A0ABZ2RQK1_9BACT</name>
<dbReference type="RefSeq" id="WP_338822923.1">
    <property type="nucleotide sequence ID" value="NZ_CP148067.1"/>
</dbReference>
<sequence>MNAKETNKMVLINVILSVSIAALLLAFFKWAKASLMLGFLIGSALSLVIFLIKDLLSYYWIYKDKKVAISINILIYTAILLVVSAMTIGIIFINKYSASNGTNIYKGNGYQLAFYPINILAFMVGLSMTKISIFIALLFKKKSKRKEA</sequence>
<feature type="transmembrane region" description="Helical" evidence="1">
    <location>
        <begin position="113"/>
        <end position="139"/>
    </location>
</feature>
<gene>
    <name evidence="2" type="ORF">WG617_01500</name>
</gene>
<dbReference type="Proteomes" id="UP001477443">
    <property type="component" value="Chromosome"/>
</dbReference>
<feature type="transmembrane region" description="Helical" evidence="1">
    <location>
        <begin position="73"/>
        <end position="93"/>
    </location>
</feature>
<evidence type="ECO:0000313" key="3">
    <source>
        <dbReference type="Proteomes" id="UP001477443"/>
    </source>
</evidence>
<protein>
    <submittedName>
        <fullName evidence="2">Uncharacterized protein</fullName>
    </submittedName>
</protein>
<reference evidence="2" key="1">
    <citation type="submission" date="2024-03" db="EMBL/GenBank/DDBJ databases">
        <title>Complete genome sequence of Mycoplasma felifaucium Z921 isolated from the trachea of a cheetah.</title>
        <authorList>
            <person name="Spergser J."/>
        </authorList>
    </citation>
    <scope>NUCLEOTIDE SEQUENCE [LARGE SCALE GENOMIC DNA]</scope>
    <source>
        <strain evidence="2">Z921</strain>
    </source>
</reference>
<keyword evidence="1" id="KW-0472">Membrane</keyword>
<proteinExistence type="predicted"/>
<keyword evidence="1" id="KW-1133">Transmembrane helix</keyword>
<accession>A0ABZ2RQK1</accession>
<dbReference type="EMBL" id="CP148067">
    <property type="protein sequence ID" value="WXL29308.1"/>
    <property type="molecule type" value="Genomic_DNA"/>
</dbReference>
<feature type="transmembrane region" description="Helical" evidence="1">
    <location>
        <begin position="34"/>
        <end position="52"/>
    </location>
</feature>